<evidence type="ECO:0000256" key="4">
    <source>
        <dbReference type="ARBA" id="ARBA00022617"/>
    </source>
</evidence>
<dbReference type="Proteomes" id="UP000076842">
    <property type="component" value="Unassembled WGS sequence"/>
</dbReference>
<dbReference type="EMBL" id="KV424043">
    <property type="protein sequence ID" value="KZT53208.1"/>
    <property type="molecule type" value="Genomic_DNA"/>
</dbReference>
<dbReference type="InterPro" id="IPR006593">
    <property type="entry name" value="Cyt_b561/ferric_Rdtase_TM"/>
</dbReference>
<keyword evidence="3" id="KW-0813">Transport</keyword>
<keyword evidence="9" id="KW-0408">Iron</keyword>
<dbReference type="GO" id="GO:0140575">
    <property type="term" value="F:transmembrane monodehydroascorbate reductase activity"/>
    <property type="evidence" value="ECO:0007669"/>
    <property type="project" value="InterPro"/>
</dbReference>
<feature type="transmembrane region" description="Helical" evidence="11">
    <location>
        <begin position="85"/>
        <end position="108"/>
    </location>
</feature>
<sequence length="187" mass="20695">MVLSTGFSKLGWFAYHPTFQSLGIAVMVVAIETLQPTATPLSKKLGLVRHQNLQIAALVLLSLGTSTMVINKITHSAPHITTWHASFGLVSYIWLWVQSTIGAASVWWKGVAFGGEVKAKRMWKWHRISGYAMLLWMMATVFLAGEYSDWARGVSGPVFRGLGFGVSLVLVLVGVLGRMRVGKMRFW</sequence>
<comment type="cofactor">
    <cofactor evidence="1">
        <name>heme b</name>
        <dbReference type="ChEBI" id="CHEBI:60344"/>
    </cofactor>
</comment>
<gene>
    <name evidence="13" type="ORF">CALCODRAFT_440440</name>
</gene>
<keyword evidence="14" id="KW-1185">Reference proteome</keyword>
<name>A0A165DNW1_9BASI</name>
<feature type="transmembrane region" description="Helical" evidence="11">
    <location>
        <begin position="128"/>
        <end position="145"/>
    </location>
</feature>
<organism evidence="13 14">
    <name type="scientific">Calocera cornea HHB12733</name>
    <dbReference type="NCBI Taxonomy" id="1353952"/>
    <lineage>
        <taxon>Eukaryota</taxon>
        <taxon>Fungi</taxon>
        <taxon>Dikarya</taxon>
        <taxon>Basidiomycota</taxon>
        <taxon>Agaricomycotina</taxon>
        <taxon>Dacrymycetes</taxon>
        <taxon>Dacrymycetales</taxon>
        <taxon>Dacrymycetaceae</taxon>
        <taxon>Calocera</taxon>
    </lineage>
</organism>
<feature type="domain" description="Cytochrome b561" evidence="12">
    <location>
        <begin position="1"/>
        <end position="182"/>
    </location>
</feature>
<dbReference type="CDD" id="cd08761">
    <property type="entry name" value="Cyt_b561_CYB561D2_like"/>
    <property type="match status" value="1"/>
</dbReference>
<dbReference type="GO" id="GO:0016020">
    <property type="term" value="C:membrane"/>
    <property type="evidence" value="ECO:0007669"/>
    <property type="project" value="UniProtKB-SubCell"/>
</dbReference>
<proteinExistence type="predicted"/>
<evidence type="ECO:0000256" key="8">
    <source>
        <dbReference type="ARBA" id="ARBA00022989"/>
    </source>
</evidence>
<evidence type="ECO:0000256" key="10">
    <source>
        <dbReference type="ARBA" id="ARBA00023136"/>
    </source>
</evidence>
<keyword evidence="6" id="KW-0479">Metal-binding</keyword>
<dbReference type="GO" id="GO:0046872">
    <property type="term" value="F:metal ion binding"/>
    <property type="evidence" value="ECO:0007669"/>
    <property type="project" value="UniProtKB-KW"/>
</dbReference>
<evidence type="ECO:0000256" key="5">
    <source>
        <dbReference type="ARBA" id="ARBA00022692"/>
    </source>
</evidence>
<evidence type="ECO:0000256" key="1">
    <source>
        <dbReference type="ARBA" id="ARBA00001970"/>
    </source>
</evidence>
<evidence type="ECO:0000256" key="2">
    <source>
        <dbReference type="ARBA" id="ARBA00004141"/>
    </source>
</evidence>
<feature type="transmembrane region" description="Helical" evidence="11">
    <location>
        <begin position="12"/>
        <end position="34"/>
    </location>
</feature>
<dbReference type="PANTHER" id="PTHR15422:SF45">
    <property type="entry name" value="CYTOCHROME B561 DOMAIN-CONTAINING PROTEIN"/>
    <property type="match status" value="1"/>
</dbReference>
<evidence type="ECO:0000256" key="3">
    <source>
        <dbReference type="ARBA" id="ARBA00022448"/>
    </source>
</evidence>
<evidence type="ECO:0000256" key="7">
    <source>
        <dbReference type="ARBA" id="ARBA00022982"/>
    </source>
</evidence>
<dbReference type="PANTHER" id="PTHR15422">
    <property type="entry name" value="OS05G0565100 PROTEIN"/>
    <property type="match status" value="1"/>
</dbReference>
<evidence type="ECO:0000256" key="11">
    <source>
        <dbReference type="SAM" id="Phobius"/>
    </source>
</evidence>
<feature type="transmembrane region" description="Helical" evidence="11">
    <location>
        <begin position="157"/>
        <end position="177"/>
    </location>
</feature>
<dbReference type="PROSITE" id="PS50939">
    <property type="entry name" value="CYTOCHROME_B561"/>
    <property type="match status" value="1"/>
</dbReference>
<comment type="subcellular location">
    <subcellularLocation>
        <location evidence="2">Membrane</location>
        <topology evidence="2">Multi-pass membrane protein</topology>
    </subcellularLocation>
</comment>
<evidence type="ECO:0000256" key="9">
    <source>
        <dbReference type="ARBA" id="ARBA00023004"/>
    </source>
</evidence>
<dbReference type="AlphaFoldDB" id="A0A165DNW1"/>
<keyword evidence="5 11" id="KW-0812">Transmembrane</keyword>
<accession>A0A165DNW1</accession>
<reference evidence="13 14" key="1">
    <citation type="journal article" date="2016" name="Mol. Biol. Evol.">
        <title>Comparative Genomics of Early-Diverging Mushroom-Forming Fungi Provides Insights into the Origins of Lignocellulose Decay Capabilities.</title>
        <authorList>
            <person name="Nagy L.G."/>
            <person name="Riley R."/>
            <person name="Tritt A."/>
            <person name="Adam C."/>
            <person name="Daum C."/>
            <person name="Floudas D."/>
            <person name="Sun H."/>
            <person name="Yadav J.S."/>
            <person name="Pangilinan J."/>
            <person name="Larsson K.H."/>
            <person name="Matsuura K."/>
            <person name="Barry K."/>
            <person name="Labutti K."/>
            <person name="Kuo R."/>
            <person name="Ohm R.A."/>
            <person name="Bhattacharya S.S."/>
            <person name="Shirouzu T."/>
            <person name="Yoshinaga Y."/>
            <person name="Martin F.M."/>
            <person name="Grigoriev I.V."/>
            <person name="Hibbett D.S."/>
        </authorList>
    </citation>
    <scope>NUCLEOTIDE SEQUENCE [LARGE SCALE GENOMIC DNA]</scope>
    <source>
        <strain evidence="13 14">HHB12733</strain>
    </source>
</reference>
<keyword evidence="4" id="KW-0349">Heme</keyword>
<keyword evidence="8 11" id="KW-1133">Transmembrane helix</keyword>
<evidence type="ECO:0000313" key="14">
    <source>
        <dbReference type="Proteomes" id="UP000076842"/>
    </source>
</evidence>
<protein>
    <recommendedName>
        <fullName evidence="12">Cytochrome b561 domain-containing protein</fullName>
    </recommendedName>
</protein>
<evidence type="ECO:0000256" key="6">
    <source>
        <dbReference type="ARBA" id="ARBA00022723"/>
    </source>
</evidence>
<keyword evidence="10 11" id="KW-0472">Membrane</keyword>
<keyword evidence="7" id="KW-0249">Electron transport</keyword>
<dbReference type="InParanoid" id="A0A165DNW1"/>
<feature type="transmembrane region" description="Helical" evidence="11">
    <location>
        <begin position="55"/>
        <end position="73"/>
    </location>
</feature>
<dbReference type="OrthoDB" id="432881at2759"/>
<evidence type="ECO:0000313" key="13">
    <source>
        <dbReference type="EMBL" id="KZT53208.1"/>
    </source>
</evidence>
<evidence type="ECO:0000259" key="12">
    <source>
        <dbReference type="PROSITE" id="PS50939"/>
    </source>
</evidence>
<dbReference type="InterPro" id="IPR045150">
    <property type="entry name" value="CYB561D1/2"/>
</dbReference>
<dbReference type="Pfam" id="PF03188">
    <property type="entry name" value="Cytochrom_B561"/>
    <property type="match status" value="1"/>
</dbReference>
<dbReference type="Gene3D" id="1.20.120.1770">
    <property type="match status" value="1"/>
</dbReference>